<protein>
    <recommendedName>
        <fullName evidence="3">Lysine-specific metallo-endopeptidase domain-containing protein</fullName>
    </recommendedName>
</protein>
<evidence type="ECO:0008006" key="3">
    <source>
        <dbReference type="Google" id="ProtNLM"/>
    </source>
</evidence>
<dbReference type="GO" id="GO:0008237">
    <property type="term" value="F:metallopeptidase activity"/>
    <property type="evidence" value="ECO:0007669"/>
    <property type="project" value="InterPro"/>
</dbReference>
<dbReference type="EMBL" id="JAPUFD010000027">
    <property type="protein sequence ID" value="MDI1493549.1"/>
    <property type="molecule type" value="Genomic_DNA"/>
</dbReference>
<keyword evidence="2" id="KW-1185">Reference proteome</keyword>
<accession>A0AA43QXS4</accession>
<comment type="caution">
    <text evidence="1">The sequence shown here is derived from an EMBL/GenBank/DDBJ whole genome shotgun (WGS) entry which is preliminary data.</text>
</comment>
<organism evidence="1 2">
    <name type="scientific">Ramalina farinacea</name>
    <dbReference type="NCBI Taxonomy" id="258253"/>
    <lineage>
        <taxon>Eukaryota</taxon>
        <taxon>Fungi</taxon>
        <taxon>Dikarya</taxon>
        <taxon>Ascomycota</taxon>
        <taxon>Pezizomycotina</taxon>
        <taxon>Lecanoromycetes</taxon>
        <taxon>OSLEUM clade</taxon>
        <taxon>Lecanoromycetidae</taxon>
        <taxon>Lecanorales</taxon>
        <taxon>Lecanorineae</taxon>
        <taxon>Ramalinaceae</taxon>
        <taxon>Ramalina</taxon>
    </lineage>
</organism>
<name>A0AA43QXS4_9LECA</name>
<evidence type="ECO:0000313" key="2">
    <source>
        <dbReference type="Proteomes" id="UP001161017"/>
    </source>
</evidence>
<dbReference type="Proteomes" id="UP001161017">
    <property type="component" value="Unassembled WGS sequence"/>
</dbReference>
<gene>
    <name evidence="1" type="ORF">OHK93_005339</name>
</gene>
<proteinExistence type="predicted"/>
<dbReference type="AlphaFoldDB" id="A0AA43QXS4"/>
<dbReference type="InterPro" id="IPR024079">
    <property type="entry name" value="MetalloPept_cat_dom_sf"/>
</dbReference>
<dbReference type="SUPFAM" id="SSF55486">
    <property type="entry name" value="Metalloproteases ('zincins'), catalytic domain"/>
    <property type="match status" value="1"/>
</dbReference>
<reference evidence="1" key="1">
    <citation type="journal article" date="2023" name="Genome Biol. Evol.">
        <title>First Whole Genome Sequence and Flow Cytometry Genome Size Data for the Lichen-Forming Fungus Ramalina farinacea (Ascomycota).</title>
        <authorList>
            <person name="Llewellyn T."/>
            <person name="Mian S."/>
            <person name="Hill R."/>
            <person name="Leitch I.J."/>
            <person name="Gaya E."/>
        </authorList>
    </citation>
    <scope>NUCLEOTIDE SEQUENCE</scope>
    <source>
        <strain evidence="1">LIQ254RAFAR</strain>
    </source>
</reference>
<dbReference type="Gene3D" id="3.40.390.10">
    <property type="entry name" value="Collagenase (Catalytic Domain)"/>
    <property type="match status" value="1"/>
</dbReference>
<evidence type="ECO:0000313" key="1">
    <source>
        <dbReference type="EMBL" id="MDI1493549.1"/>
    </source>
</evidence>
<sequence>MVTIIPNTVIPAITVPTKDPAQDPFLIFFTNDNHRNTVQNVFRDMASGATKTQSGSTIKPPSFVCINDQSGPYIKEAVAFCKGRTDGVAFSFNGDVWLCPKFFTDEKPFPDQNTNCPTVNVTKNSAIFSDHRNITESQFAIIIHELAHIYAPHPVFGLDELYDINFVCYSQPDFQLNNPNNYGFYAIL</sequence>